<evidence type="ECO:0000313" key="2">
    <source>
        <dbReference type="EMBL" id="MPC07587.1"/>
    </source>
</evidence>
<name>A0A5B7CDW3_PORTR</name>
<evidence type="ECO:0000313" key="3">
    <source>
        <dbReference type="Proteomes" id="UP000324222"/>
    </source>
</evidence>
<dbReference type="Proteomes" id="UP000324222">
    <property type="component" value="Unassembled WGS sequence"/>
</dbReference>
<keyword evidence="3" id="KW-1185">Reference proteome</keyword>
<gene>
    <name evidence="2" type="ORF">E2C01_000150</name>
</gene>
<proteinExistence type="predicted"/>
<organism evidence="2 3">
    <name type="scientific">Portunus trituberculatus</name>
    <name type="common">Swimming crab</name>
    <name type="synonym">Neptunus trituberculatus</name>
    <dbReference type="NCBI Taxonomy" id="210409"/>
    <lineage>
        <taxon>Eukaryota</taxon>
        <taxon>Metazoa</taxon>
        <taxon>Ecdysozoa</taxon>
        <taxon>Arthropoda</taxon>
        <taxon>Crustacea</taxon>
        <taxon>Multicrustacea</taxon>
        <taxon>Malacostraca</taxon>
        <taxon>Eumalacostraca</taxon>
        <taxon>Eucarida</taxon>
        <taxon>Decapoda</taxon>
        <taxon>Pleocyemata</taxon>
        <taxon>Brachyura</taxon>
        <taxon>Eubrachyura</taxon>
        <taxon>Portunoidea</taxon>
        <taxon>Portunidae</taxon>
        <taxon>Portuninae</taxon>
        <taxon>Portunus</taxon>
    </lineage>
</organism>
<feature type="region of interest" description="Disordered" evidence="1">
    <location>
        <begin position="15"/>
        <end position="50"/>
    </location>
</feature>
<sequence>MMQYGEQLYLNRDYESIGGRQPNETPEMRGGGGATLGTRHPLRATPPAAPPYMSLHCAERTAPTSFTVDWLTALMKRQGRTVRNLWSGRHKHVSLFMIASETLIWIFVTAENNLYRPNHWQRY</sequence>
<dbReference type="AlphaFoldDB" id="A0A5B7CDW3"/>
<dbReference type="EMBL" id="VSRR010000004">
    <property type="protein sequence ID" value="MPC07587.1"/>
    <property type="molecule type" value="Genomic_DNA"/>
</dbReference>
<comment type="caution">
    <text evidence="2">The sequence shown here is derived from an EMBL/GenBank/DDBJ whole genome shotgun (WGS) entry which is preliminary data.</text>
</comment>
<accession>A0A5B7CDW3</accession>
<evidence type="ECO:0000256" key="1">
    <source>
        <dbReference type="SAM" id="MobiDB-lite"/>
    </source>
</evidence>
<protein>
    <submittedName>
        <fullName evidence="2">Uncharacterized protein</fullName>
    </submittedName>
</protein>
<reference evidence="2 3" key="1">
    <citation type="submission" date="2019-05" db="EMBL/GenBank/DDBJ databases">
        <title>Another draft genome of Portunus trituberculatus and its Hox gene families provides insights of decapod evolution.</title>
        <authorList>
            <person name="Jeong J.-H."/>
            <person name="Song I."/>
            <person name="Kim S."/>
            <person name="Choi T."/>
            <person name="Kim D."/>
            <person name="Ryu S."/>
            <person name="Kim W."/>
        </authorList>
    </citation>
    <scope>NUCLEOTIDE SEQUENCE [LARGE SCALE GENOMIC DNA]</scope>
    <source>
        <tissue evidence="2">Muscle</tissue>
    </source>
</reference>